<comment type="caution">
    <text evidence="6">The sequence shown here is derived from an EMBL/GenBank/DDBJ whole genome shotgun (WGS) entry which is preliminary data.</text>
</comment>
<dbReference type="SUPFAM" id="SSF52218">
    <property type="entry name" value="Flavoproteins"/>
    <property type="match status" value="1"/>
</dbReference>
<evidence type="ECO:0000256" key="1">
    <source>
        <dbReference type="ARBA" id="ARBA00022630"/>
    </source>
</evidence>
<dbReference type="PANTHER" id="PTHR43408">
    <property type="entry name" value="FMN REDUCTASE (NADPH)"/>
    <property type="match status" value="1"/>
</dbReference>
<evidence type="ECO:0000313" key="6">
    <source>
        <dbReference type="EMBL" id="MDO3396239.1"/>
    </source>
</evidence>
<evidence type="ECO:0000256" key="4">
    <source>
        <dbReference type="SAM" id="MobiDB-lite"/>
    </source>
</evidence>
<dbReference type="NCBIfam" id="TIGR04037">
    <property type="entry name" value="LLM_duo_CE1759"/>
    <property type="match status" value="1"/>
</dbReference>
<keyword evidence="1" id="KW-0285">Flavoprotein</keyword>
<dbReference type="Proteomes" id="UP001168363">
    <property type="component" value="Unassembled WGS sequence"/>
</dbReference>
<dbReference type="Pfam" id="PF03358">
    <property type="entry name" value="FMN_red"/>
    <property type="match status" value="1"/>
</dbReference>
<feature type="region of interest" description="Disordered" evidence="4">
    <location>
        <begin position="178"/>
        <end position="209"/>
    </location>
</feature>
<dbReference type="InterPro" id="IPR051814">
    <property type="entry name" value="NAD(P)H-dep_FMN_reductase"/>
</dbReference>
<evidence type="ECO:0000256" key="3">
    <source>
        <dbReference type="ARBA" id="ARBA00023002"/>
    </source>
</evidence>
<name>A0ABT8TSB4_9ACTN</name>
<dbReference type="Gene3D" id="3.40.50.360">
    <property type="match status" value="1"/>
</dbReference>
<protein>
    <submittedName>
        <fullName evidence="6">NAD(P)H-dependent oxidoreductase</fullName>
    </submittedName>
</protein>
<reference evidence="6" key="1">
    <citation type="submission" date="2023-06" db="EMBL/GenBank/DDBJ databases">
        <title>Genome sequence of Nocardioides sp. SOB44.</title>
        <authorList>
            <person name="Zhang G."/>
        </authorList>
    </citation>
    <scope>NUCLEOTIDE SEQUENCE</scope>
    <source>
        <strain evidence="6">SOB44</strain>
    </source>
</reference>
<dbReference type="InterPro" id="IPR029039">
    <property type="entry name" value="Flavoprotein-like_sf"/>
</dbReference>
<proteinExistence type="predicted"/>
<feature type="domain" description="NADPH-dependent FMN reductase-like" evidence="5">
    <location>
        <begin position="3"/>
        <end position="151"/>
    </location>
</feature>
<evidence type="ECO:0000313" key="7">
    <source>
        <dbReference type="Proteomes" id="UP001168363"/>
    </source>
</evidence>
<sequence length="209" mass="21799">MTRLVVLSAGLGVPSSTTLLADRLAAAVVRRLGGEAEGRVEVERVELRRLAHPLADRLTTGFAGEELAAALEAVHGADALVAVTPVYAASYSGLFKTFVDVLDRDALEGTPVVVAATGGTPRHSMVLDHALRPLFAHLRAVVAPTGVFAATDDFGDAGLDDRVERAAGELVALLSGTATTRTRPTEDERLADPTPFEELLRRAGAGPTG</sequence>
<organism evidence="6 7">
    <name type="scientific">Nocardioides cremeus</name>
    <dbReference type="NCBI Taxonomy" id="3058044"/>
    <lineage>
        <taxon>Bacteria</taxon>
        <taxon>Bacillati</taxon>
        <taxon>Actinomycetota</taxon>
        <taxon>Actinomycetes</taxon>
        <taxon>Propionibacteriales</taxon>
        <taxon>Nocardioidaceae</taxon>
        <taxon>Nocardioides</taxon>
    </lineage>
</organism>
<dbReference type="RefSeq" id="WP_302708147.1">
    <property type="nucleotide sequence ID" value="NZ_JAULSC010000009.1"/>
</dbReference>
<keyword evidence="2" id="KW-0288">FMN</keyword>
<keyword evidence="3" id="KW-0560">Oxidoreductase</keyword>
<gene>
    <name evidence="6" type="ORF">QWJ41_10950</name>
</gene>
<keyword evidence="7" id="KW-1185">Reference proteome</keyword>
<evidence type="ECO:0000259" key="5">
    <source>
        <dbReference type="Pfam" id="PF03358"/>
    </source>
</evidence>
<dbReference type="InterPro" id="IPR005025">
    <property type="entry name" value="FMN_Rdtase-like_dom"/>
</dbReference>
<evidence type="ECO:0000256" key="2">
    <source>
        <dbReference type="ARBA" id="ARBA00022643"/>
    </source>
</evidence>
<dbReference type="PANTHER" id="PTHR43408:SF2">
    <property type="entry name" value="FMN REDUCTASE (NADPH)"/>
    <property type="match status" value="1"/>
</dbReference>
<dbReference type="EMBL" id="JAULSC010000009">
    <property type="protein sequence ID" value="MDO3396239.1"/>
    <property type="molecule type" value="Genomic_DNA"/>
</dbReference>
<accession>A0ABT8TSB4</accession>
<dbReference type="InterPro" id="IPR023932">
    <property type="entry name" value="CE1759_FMN_reduct"/>
</dbReference>